<evidence type="ECO:0000256" key="2">
    <source>
        <dbReference type="ARBA" id="ARBA00023306"/>
    </source>
</evidence>
<keyword evidence="5" id="KW-1185">Reference proteome</keyword>
<feature type="compositionally biased region" description="Low complexity" evidence="3">
    <location>
        <begin position="937"/>
        <end position="946"/>
    </location>
</feature>
<dbReference type="InterPro" id="IPR016024">
    <property type="entry name" value="ARM-type_fold"/>
</dbReference>
<dbReference type="Pfam" id="PF04499">
    <property type="entry name" value="SAPS"/>
    <property type="match status" value="1"/>
</dbReference>
<feature type="region of interest" description="Disordered" evidence="3">
    <location>
        <begin position="741"/>
        <end position="760"/>
    </location>
</feature>
<feature type="compositionally biased region" description="Low complexity" evidence="3">
    <location>
        <begin position="960"/>
        <end position="972"/>
    </location>
</feature>
<comment type="similarity">
    <text evidence="1">Belongs to the SAPS family.</text>
</comment>
<dbReference type="VEuPathDB" id="VectorBase:AMIN010927"/>
<dbReference type="STRING" id="112268.A0A182WKJ9"/>
<dbReference type="GO" id="GO:0019888">
    <property type="term" value="F:protein phosphatase regulator activity"/>
    <property type="evidence" value="ECO:0007669"/>
    <property type="project" value="TreeGrafter"/>
</dbReference>
<feature type="compositionally biased region" description="Basic and acidic residues" evidence="3">
    <location>
        <begin position="923"/>
        <end position="935"/>
    </location>
</feature>
<evidence type="ECO:0000313" key="5">
    <source>
        <dbReference type="Proteomes" id="UP000075920"/>
    </source>
</evidence>
<organism evidence="4 5">
    <name type="scientific">Anopheles minimus</name>
    <dbReference type="NCBI Taxonomy" id="112268"/>
    <lineage>
        <taxon>Eukaryota</taxon>
        <taxon>Metazoa</taxon>
        <taxon>Ecdysozoa</taxon>
        <taxon>Arthropoda</taxon>
        <taxon>Hexapoda</taxon>
        <taxon>Insecta</taxon>
        <taxon>Pterygota</taxon>
        <taxon>Neoptera</taxon>
        <taxon>Endopterygota</taxon>
        <taxon>Diptera</taxon>
        <taxon>Nematocera</taxon>
        <taxon>Culicoidea</taxon>
        <taxon>Culicidae</taxon>
        <taxon>Anophelinae</taxon>
        <taxon>Anopheles</taxon>
    </lineage>
</organism>
<dbReference type="EnsemblMetazoa" id="AMIN010927-RA">
    <property type="protein sequence ID" value="AMIN010927-PA"/>
    <property type="gene ID" value="AMIN010927"/>
</dbReference>
<evidence type="ECO:0000256" key="3">
    <source>
        <dbReference type="SAM" id="MobiDB-lite"/>
    </source>
</evidence>
<dbReference type="InterPro" id="IPR007587">
    <property type="entry name" value="SAPS"/>
</dbReference>
<dbReference type="GO" id="GO:0005829">
    <property type="term" value="C:cytosol"/>
    <property type="evidence" value="ECO:0007669"/>
    <property type="project" value="TreeGrafter"/>
</dbReference>
<dbReference type="GO" id="GO:0019903">
    <property type="term" value="F:protein phosphatase binding"/>
    <property type="evidence" value="ECO:0007669"/>
    <property type="project" value="InterPro"/>
</dbReference>
<feature type="region of interest" description="Disordered" evidence="3">
    <location>
        <begin position="824"/>
        <end position="1012"/>
    </location>
</feature>
<dbReference type="SUPFAM" id="SSF48371">
    <property type="entry name" value="ARM repeat"/>
    <property type="match status" value="1"/>
</dbReference>
<dbReference type="AlphaFoldDB" id="A0A182WKJ9"/>
<sequence length="1012" mass="110463">MYWDSLSTQSDVDALLSKEGLTLDEVLDYENVLQECKSQNTKLLQYLNRTEIFDALIDLIIQEPPADMDEQTRFMHSNMACEILTSDVPSFKTHIVENQNFLNKLYSFLLKEPPLNPLLTSFFCKTFGMLITKQNEQDYFSYKSVCLQVLEFIKSKKGFLPTILKHFGNQVISDLLLSHITDIEDAELKSELLEWLNEQKMVAEIIALLKQQGQVQKHHNASQFLIELIKISRCKRQNEQQDKVTSDPILDTLENEMTTKQLLDIILEENGEESAIVAGIQIILRLFENAIIQEPVSDTALQNVIDAEKEHHDMVVTRLVNVIKPRVAEFVEILKNPPAKPDIITTFGKLSPPLGNVRLQICNLFTVLIETEDKEIIKAICETEYYQTLLKLFKKYPWNNFLHSRAKVCINYAIVSFDQSEGGADGENQLVISSLQRHIVEDCKVVSQMLLCYVINLLNKDIRAGYMGHLIEMFDALSTTLKLSEEFRALVQSTLTEKERKTLSKIVDGDNSALAKILAVQRKFLADQDPYRICPNYSDTSRFDCGMVTDIPKCSVIELGQIMESINNAFSNFGGFDLGDEGASISDSNRWADFSSSGQLMELGSESSPFGNDGITGDDNGPFGLRMFGIDRDKPDDGNDDSDPFAPVPSTAGAENADLSKDMLNADSLLAQTSHLDFASLISSGLVDSESNSDMPLTGGMDHNVLKFLQAVNEAGTSSATLLEDNFADFESVLGVGDSGAVGSKSDSSTSGLPSSTAAASEPPVMYLDLGLYDFVNSSAVDSKSESAISGLPTSTASSSEPPAMFLDLAWINDAKADICNANSIPPAVDQPVSVDTETASDAMEKKQSESEVEGVVEQSDDHIEQAASPPEKNVQNDSNKDSENTADDKTVDTSQTAVVETDVSSTVTPAIEPSSSTVTPDEPAKPDEPSKEETDNTAADCAANAKTDVNNGNDNCAVNTTSSNEDSSNSTKPAGASDPAESVVSETKTEPTAASESSVANANDPIGTPDN</sequence>
<evidence type="ECO:0000313" key="4">
    <source>
        <dbReference type="EnsemblMetazoa" id="AMIN010927-PA"/>
    </source>
</evidence>
<feature type="compositionally biased region" description="Polar residues" evidence="3">
    <location>
        <begin position="893"/>
        <end position="920"/>
    </location>
</feature>
<reference evidence="4" key="2">
    <citation type="submission" date="2020-05" db="UniProtKB">
        <authorList>
            <consortium name="EnsemblMetazoa"/>
        </authorList>
    </citation>
    <scope>IDENTIFICATION</scope>
    <source>
        <strain evidence="4">MINIMUS1</strain>
    </source>
</reference>
<accession>A0A182WKJ9</accession>
<keyword evidence="2" id="KW-0131">Cell cycle</keyword>
<feature type="compositionally biased region" description="Polar residues" evidence="3">
    <location>
        <begin position="948"/>
        <end position="959"/>
    </location>
</feature>
<feature type="region of interest" description="Disordered" evidence="3">
    <location>
        <begin position="625"/>
        <end position="654"/>
    </location>
</feature>
<proteinExistence type="inferred from homology"/>
<reference evidence="5" key="1">
    <citation type="submission" date="2013-03" db="EMBL/GenBank/DDBJ databases">
        <title>The Genome Sequence of Anopheles minimus MINIMUS1.</title>
        <authorList>
            <consortium name="The Broad Institute Genomics Platform"/>
            <person name="Neafsey D.E."/>
            <person name="Walton C."/>
            <person name="Walker B."/>
            <person name="Young S.K."/>
            <person name="Zeng Q."/>
            <person name="Gargeya S."/>
            <person name="Fitzgerald M."/>
            <person name="Haas B."/>
            <person name="Abouelleil A."/>
            <person name="Allen A.W."/>
            <person name="Alvarado L."/>
            <person name="Arachchi H.M."/>
            <person name="Berlin A.M."/>
            <person name="Chapman S.B."/>
            <person name="Gainer-Dewar J."/>
            <person name="Goldberg J."/>
            <person name="Griggs A."/>
            <person name="Gujja S."/>
            <person name="Hansen M."/>
            <person name="Howarth C."/>
            <person name="Imamovic A."/>
            <person name="Ireland A."/>
            <person name="Larimer J."/>
            <person name="McCowan C."/>
            <person name="Murphy C."/>
            <person name="Pearson M."/>
            <person name="Poon T.W."/>
            <person name="Priest M."/>
            <person name="Roberts A."/>
            <person name="Saif S."/>
            <person name="Shea T."/>
            <person name="Sisk P."/>
            <person name="Sykes S."/>
            <person name="Wortman J."/>
            <person name="Nusbaum C."/>
            <person name="Birren B."/>
        </authorList>
    </citation>
    <scope>NUCLEOTIDE SEQUENCE [LARGE SCALE GENOMIC DNA]</scope>
    <source>
        <strain evidence="5">MINIMUS1</strain>
    </source>
</reference>
<dbReference type="Proteomes" id="UP000075920">
    <property type="component" value="Unassembled WGS sequence"/>
</dbReference>
<dbReference type="GO" id="GO:0005634">
    <property type="term" value="C:nucleus"/>
    <property type="evidence" value="ECO:0007669"/>
    <property type="project" value="TreeGrafter"/>
</dbReference>
<evidence type="ECO:0000256" key="1">
    <source>
        <dbReference type="ARBA" id="ARBA00006180"/>
    </source>
</evidence>
<feature type="compositionally biased region" description="Polar residues" evidence="3">
    <location>
        <begin position="985"/>
        <end position="1002"/>
    </location>
</feature>
<dbReference type="PANTHER" id="PTHR12634:SF8">
    <property type="entry name" value="FIERY MOUNTAIN, ISOFORM D"/>
    <property type="match status" value="1"/>
</dbReference>
<feature type="compositionally biased region" description="Basic and acidic residues" evidence="3">
    <location>
        <begin position="879"/>
        <end position="892"/>
    </location>
</feature>
<name>A0A182WKJ9_9DIPT</name>
<dbReference type="PANTHER" id="PTHR12634">
    <property type="entry name" value="SIT4 YEAST -ASSOCIATING PROTEIN-RELATED"/>
    <property type="match status" value="1"/>
</dbReference>
<protein>
    <submittedName>
        <fullName evidence="4">Uncharacterized protein</fullName>
    </submittedName>
</protein>